<dbReference type="PANTHER" id="PTHR38038">
    <property type="entry name" value="PENICILLIN-BINDING PROTEIN ACTIVATOR LPOA"/>
    <property type="match status" value="1"/>
</dbReference>
<dbReference type="EMBL" id="CP034759">
    <property type="protein sequence ID" value="QBG37838.1"/>
    <property type="molecule type" value="Genomic_DNA"/>
</dbReference>
<accession>A0A4P6P9I9</accession>
<protein>
    <submittedName>
        <fullName evidence="2">Penicillin-binding protein activator</fullName>
    </submittedName>
</protein>
<name>A0A4P6P9I9_9GAMM</name>
<proteinExistence type="predicted"/>
<dbReference type="Gene3D" id="3.40.50.2300">
    <property type="match status" value="2"/>
</dbReference>
<dbReference type="InterPro" id="IPR007443">
    <property type="entry name" value="LpoA"/>
</dbReference>
<reference evidence="2 3" key="1">
    <citation type="submission" date="2018-12" db="EMBL/GenBank/DDBJ databases">
        <title>Complete genome of Litorilituus sediminis.</title>
        <authorList>
            <person name="Liu A."/>
            <person name="Rong J."/>
        </authorList>
    </citation>
    <scope>NUCLEOTIDE SEQUENCE [LARGE SCALE GENOMIC DNA]</scope>
    <source>
        <strain evidence="2 3">JCM 17549</strain>
    </source>
</reference>
<sequence>MVMLIIFSLASCSTKPVKKVEKESVQQELPKEEVVTGESSLAKAAELPIEQAGLQLLESSQLFLAEQNYNKALWLADKTITLFSADHSNYQITQELMLVKAASLLALNYIELSYQQLKAIAQYTADRELLLPLAYYQTLSSVLSAKSWPVEALQADLHAFSLNTEQSKEQALAAVNVLWNKLQSLSTWQLQALEKMPAPYAKGWLQLTKYAHKFGSDNAQLHRYIEQWQRQFPTHPATPIAQQLLATNLTKKPVEHIAVLLPLTGKQQAAGIAAQQGVLAAYNGDEFKKLHFFDTAQLNWQTLQQDLAALNIDFVIGPLLKANVAQYLALTANLDEQASVDKDGGTTAIPSIILNLPGQETLKAHQVALSMRPEDEAIQAASTLSQSNYKQPIVLSHQDAVSKRIANAFTNQWQLMTGQNIDIVYFAKGKKMQANLKSSLDVDVSQERINELKSRVKQTIKSETRNRRDIDMIYVVGSPKQTRLVKPYIDVNISPFASVIPVYASSRSHSIKNDNSSSRDLHGLTFTEIPWLLASEQQNQALAQVSKQLWSKRSDSLHRIFAMGYDSYHLVENITLMQQAPYIRHYGQTGVLKLNDDNILTRSLLWGKYHNEGVKEIAMD</sequence>
<gene>
    <name evidence="2" type="ORF">EMK97_14305</name>
</gene>
<dbReference type="GO" id="GO:0030234">
    <property type="term" value="F:enzyme regulator activity"/>
    <property type="evidence" value="ECO:0007669"/>
    <property type="project" value="TreeGrafter"/>
</dbReference>
<evidence type="ECO:0000313" key="3">
    <source>
        <dbReference type="Proteomes" id="UP000290244"/>
    </source>
</evidence>
<keyword evidence="1" id="KW-0472">Membrane</keyword>
<dbReference type="AlphaFoldDB" id="A0A4P6P9I9"/>
<dbReference type="KEGG" id="lsd:EMK97_14305"/>
<dbReference type="GO" id="GO:0031241">
    <property type="term" value="C:periplasmic side of cell outer membrane"/>
    <property type="evidence" value="ECO:0007669"/>
    <property type="project" value="TreeGrafter"/>
</dbReference>
<keyword evidence="3" id="KW-1185">Reference proteome</keyword>
<dbReference type="Proteomes" id="UP000290244">
    <property type="component" value="Chromosome"/>
</dbReference>
<dbReference type="Gene3D" id="1.25.40.650">
    <property type="match status" value="1"/>
</dbReference>
<dbReference type="SUPFAM" id="SSF53822">
    <property type="entry name" value="Periplasmic binding protein-like I"/>
    <property type="match status" value="1"/>
</dbReference>
<dbReference type="InterPro" id="IPR028082">
    <property type="entry name" value="Peripla_BP_I"/>
</dbReference>
<organism evidence="2 3">
    <name type="scientific">Litorilituus sediminis</name>
    <dbReference type="NCBI Taxonomy" id="718192"/>
    <lineage>
        <taxon>Bacteria</taxon>
        <taxon>Pseudomonadati</taxon>
        <taxon>Pseudomonadota</taxon>
        <taxon>Gammaproteobacteria</taxon>
        <taxon>Alteromonadales</taxon>
        <taxon>Colwelliaceae</taxon>
        <taxon>Litorilituus</taxon>
    </lineage>
</organism>
<dbReference type="CDD" id="cd06339">
    <property type="entry name" value="PBP1_YraM_LppC_lipoprotein-like"/>
    <property type="match status" value="1"/>
</dbReference>
<dbReference type="GO" id="GO:0009252">
    <property type="term" value="P:peptidoglycan biosynthetic process"/>
    <property type="evidence" value="ECO:0007669"/>
    <property type="project" value="TreeGrafter"/>
</dbReference>
<evidence type="ECO:0000256" key="1">
    <source>
        <dbReference type="ARBA" id="ARBA00023136"/>
    </source>
</evidence>
<dbReference type="Pfam" id="PF04348">
    <property type="entry name" value="LppC"/>
    <property type="match status" value="1"/>
</dbReference>
<evidence type="ECO:0000313" key="2">
    <source>
        <dbReference type="EMBL" id="QBG37838.1"/>
    </source>
</evidence>
<dbReference type="OrthoDB" id="6708821at2"/>
<dbReference type="PANTHER" id="PTHR38038:SF1">
    <property type="entry name" value="PENICILLIN-BINDING PROTEIN ACTIVATOR LPOA"/>
    <property type="match status" value="1"/>
</dbReference>